<keyword evidence="3" id="KW-1185">Reference proteome</keyword>
<dbReference type="OrthoDB" id="10580172at2759"/>
<proteinExistence type="predicted"/>
<name>A0A9N9I2J7_9GLOM</name>
<feature type="transmembrane region" description="Helical" evidence="1">
    <location>
        <begin position="38"/>
        <end position="56"/>
    </location>
</feature>
<dbReference type="Proteomes" id="UP000789342">
    <property type="component" value="Unassembled WGS sequence"/>
</dbReference>
<protein>
    <submittedName>
        <fullName evidence="2">15765_t:CDS:1</fullName>
    </submittedName>
</protein>
<feature type="transmembrane region" description="Helical" evidence="1">
    <location>
        <begin position="6"/>
        <end position="26"/>
    </location>
</feature>
<dbReference type="EMBL" id="CAJVPV010021216">
    <property type="protein sequence ID" value="CAG8717213.1"/>
    <property type="molecule type" value="Genomic_DNA"/>
</dbReference>
<keyword evidence="1" id="KW-0812">Transmembrane</keyword>
<evidence type="ECO:0000313" key="2">
    <source>
        <dbReference type="EMBL" id="CAG8717213.1"/>
    </source>
</evidence>
<dbReference type="AlphaFoldDB" id="A0A9N9I2J7"/>
<organism evidence="2 3">
    <name type="scientific">Acaulospora morrowiae</name>
    <dbReference type="NCBI Taxonomy" id="94023"/>
    <lineage>
        <taxon>Eukaryota</taxon>
        <taxon>Fungi</taxon>
        <taxon>Fungi incertae sedis</taxon>
        <taxon>Mucoromycota</taxon>
        <taxon>Glomeromycotina</taxon>
        <taxon>Glomeromycetes</taxon>
        <taxon>Diversisporales</taxon>
        <taxon>Acaulosporaceae</taxon>
        <taxon>Acaulospora</taxon>
    </lineage>
</organism>
<evidence type="ECO:0000313" key="3">
    <source>
        <dbReference type="Proteomes" id="UP000789342"/>
    </source>
</evidence>
<evidence type="ECO:0000256" key="1">
    <source>
        <dbReference type="SAM" id="Phobius"/>
    </source>
</evidence>
<keyword evidence="1" id="KW-0472">Membrane</keyword>
<sequence length="62" mass="7320">MIDEPINSYFVTTWLVFLGIYTSRFIKYFTEPSVSEDVIFKGYFALFCTVIFDFVLEGKELE</sequence>
<accession>A0A9N9I2J7</accession>
<keyword evidence="1" id="KW-1133">Transmembrane helix</keyword>
<feature type="non-terminal residue" evidence="2">
    <location>
        <position position="62"/>
    </location>
</feature>
<comment type="caution">
    <text evidence="2">The sequence shown here is derived from an EMBL/GenBank/DDBJ whole genome shotgun (WGS) entry which is preliminary data.</text>
</comment>
<gene>
    <name evidence="2" type="ORF">AMORRO_LOCUS13090</name>
</gene>
<reference evidence="2" key="1">
    <citation type="submission" date="2021-06" db="EMBL/GenBank/DDBJ databases">
        <authorList>
            <person name="Kallberg Y."/>
            <person name="Tangrot J."/>
            <person name="Rosling A."/>
        </authorList>
    </citation>
    <scope>NUCLEOTIDE SEQUENCE</scope>
    <source>
        <strain evidence="2">CL551</strain>
    </source>
</reference>